<dbReference type="EMBL" id="JYNL01000065">
    <property type="protein sequence ID" value="KMO69837.1"/>
    <property type="molecule type" value="Genomic_DNA"/>
</dbReference>
<dbReference type="RefSeq" id="WP_048473082.1">
    <property type="nucleotide sequence ID" value="NZ_JYNL01000065.1"/>
</dbReference>
<name>A0A0J6VJS6_9MYCO</name>
<comment type="caution">
    <text evidence="1">The sequence shown here is derived from an EMBL/GenBank/DDBJ whole genome shotgun (WGS) entry which is preliminary data.</text>
</comment>
<reference evidence="1 2" key="1">
    <citation type="journal article" date="2015" name="Genome Biol. Evol.">
        <title>Characterization of Three Mycobacterium spp. with Potential Use in Bioremediation by Genome Sequencing and Comparative Genomics.</title>
        <authorList>
            <person name="Das S."/>
            <person name="Pettersson B.M."/>
            <person name="Behra P.R."/>
            <person name="Ramesh M."/>
            <person name="Dasgupta S."/>
            <person name="Bhattacharya A."/>
            <person name="Kirsebom L.A."/>
        </authorList>
    </citation>
    <scope>NUCLEOTIDE SEQUENCE [LARGE SCALE GENOMIC DNA]</scope>
    <source>
        <strain evidence="1 2">DSM 43826</strain>
    </source>
</reference>
<protein>
    <submittedName>
        <fullName evidence="1">Uncharacterized protein</fullName>
    </submittedName>
</protein>
<accession>A0A0J6VJS6</accession>
<proteinExistence type="predicted"/>
<keyword evidence="2" id="KW-1185">Reference proteome</keyword>
<evidence type="ECO:0000313" key="1">
    <source>
        <dbReference type="EMBL" id="KMO69837.1"/>
    </source>
</evidence>
<dbReference type="AlphaFoldDB" id="A0A0J6VJS6"/>
<evidence type="ECO:0000313" key="2">
    <source>
        <dbReference type="Proteomes" id="UP000036513"/>
    </source>
</evidence>
<sequence length="176" mass="18939">MDTHRATYTAPAIITQAIISLSGPYEPDVTVLHARTTDARITLTLGGVLMVFYNCAAVQGLRAAFSAAKQHARFIPEQIPAQPQHTTGNRITMSIDWTRAPSYAVVAQSGANKLRSTTLRWIDVYTAAITWQIRDRIALATVGDGLANLHTVAIATFLDGDQHSAHPEHPPAAAAS</sequence>
<dbReference type="PATRIC" id="fig|37916.4.peg.5971"/>
<dbReference type="Proteomes" id="UP000036513">
    <property type="component" value="Unassembled WGS sequence"/>
</dbReference>
<gene>
    <name evidence="1" type="ORF">MCHLDSM_05949</name>
</gene>
<organism evidence="1 2">
    <name type="scientific">Mycolicibacterium chlorophenolicum</name>
    <dbReference type="NCBI Taxonomy" id="37916"/>
    <lineage>
        <taxon>Bacteria</taxon>
        <taxon>Bacillati</taxon>
        <taxon>Actinomycetota</taxon>
        <taxon>Actinomycetes</taxon>
        <taxon>Mycobacteriales</taxon>
        <taxon>Mycobacteriaceae</taxon>
        <taxon>Mycolicibacterium</taxon>
    </lineage>
</organism>